<evidence type="ECO:0000313" key="4">
    <source>
        <dbReference type="Proteomes" id="UP000195321"/>
    </source>
</evidence>
<dbReference type="InterPro" id="IPR003675">
    <property type="entry name" value="Rce1/LyrA-like_dom"/>
</dbReference>
<dbReference type="GO" id="GO:0004175">
    <property type="term" value="F:endopeptidase activity"/>
    <property type="evidence" value="ECO:0007669"/>
    <property type="project" value="UniProtKB-ARBA"/>
</dbReference>
<sequence>MIFILKYKYIILGVFFIQYAFSRIRLRNFFAWMILGIVVMVLPLSFAGASENVMDVAVQISVFFVFPLLWLYLKTRKNNVIFTSFFDKPSRLNWKIIIVATAMGMIFAFGVSFIQLYILAHLVPDFLMGVLSDDSVIDMSSTYTKIFSFISACIFAPIMEEVIFRGFFLQRMTFKWGIKRAVIVSSLIFGLGHFDVVGAFVFGVVMCLLYIKTKNIWTNIAVHALNNCIATTIQLTSGEGTDDVISIAELQGQSNLWIGLVVILISLLWLAPFIRKNWRTVKEVGVPPLRFINEDKAVVPLQQNKMYSQVILTDQLMAVELPDEAVNQLRLEENDYVTVVIENEKIIITKAEH</sequence>
<feature type="domain" description="CAAX prenyl protease 2/Lysostaphin resistance protein A-like" evidence="2">
    <location>
        <begin position="145"/>
        <end position="229"/>
    </location>
</feature>
<dbReference type="PANTHER" id="PTHR43592">
    <property type="entry name" value="CAAX AMINO TERMINAL PROTEASE"/>
    <property type="match status" value="1"/>
</dbReference>
<reference evidence="3 4" key="1">
    <citation type="submission" date="2017-02" db="EMBL/GenBank/DDBJ databases">
        <title>Bacillus pseudomycoides isolate FSL K6-0042.</title>
        <authorList>
            <person name="Kovac J."/>
        </authorList>
    </citation>
    <scope>NUCLEOTIDE SEQUENCE [LARGE SCALE GENOMIC DNA]</scope>
    <source>
        <strain evidence="3 4">FSL K6-0042</strain>
    </source>
</reference>
<dbReference type="Pfam" id="PF02517">
    <property type="entry name" value="Rce1-like"/>
    <property type="match status" value="1"/>
</dbReference>
<gene>
    <name evidence="3" type="ORF">BW425_10750</name>
</gene>
<proteinExistence type="predicted"/>
<dbReference type="EMBL" id="MWPX01000009">
    <property type="protein sequence ID" value="OUM48972.1"/>
    <property type="molecule type" value="Genomic_DNA"/>
</dbReference>
<feature type="transmembrane region" description="Helical" evidence="1">
    <location>
        <begin position="56"/>
        <end position="73"/>
    </location>
</feature>
<feature type="transmembrane region" description="Helical" evidence="1">
    <location>
        <begin position="181"/>
        <end position="211"/>
    </location>
</feature>
<feature type="transmembrane region" description="Helical" evidence="1">
    <location>
        <begin position="256"/>
        <end position="274"/>
    </location>
</feature>
<dbReference type="GO" id="GO:0006508">
    <property type="term" value="P:proteolysis"/>
    <property type="evidence" value="ECO:0007669"/>
    <property type="project" value="UniProtKB-KW"/>
</dbReference>
<keyword evidence="1" id="KW-0472">Membrane</keyword>
<protein>
    <submittedName>
        <fullName evidence="3">CPBP family intramembrane metalloprotease domain-containing protein</fullName>
    </submittedName>
</protein>
<dbReference type="GO" id="GO:0008237">
    <property type="term" value="F:metallopeptidase activity"/>
    <property type="evidence" value="ECO:0007669"/>
    <property type="project" value="UniProtKB-KW"/>
</dbReference>
<feature type="transmembrane region" description="Helical" evidence="1">
    <location>
        <begin position="146"/>
        <end position="169"/>
    </location>
</feature>
<name>A0A1Y3MN15_9BACI</name>
<feature type="transmembrane region" description="Helical" evidence="1">
    <location>
        <begin position="29"/>
        <end position="50"/>
    </location>
</feature>
<dbReference type="InterPro" id="IPR037914">
    <property type="entry name" value="SpoVT-AbrB_sf"/>
</dbReference>
<feature type="transmembrane region" description="Helical" evidence="1">
    <location>
        <begin position="94"/>
        <end position="118"/>
    </location>
</feature>
<evidence type="ECO:0000256" key="1">
    <source>
        <dbReference type="SAM" id="Phobius"/>
    </source>
</evidence>
<dbReference type="GO" id="GO:0080120">
    <property type="term" value="P:CAAX-box protein maturation"/>
    <property type="evidence" value="ECO:0007669"/>
    <property type="project" value="UniProtKB-ARBA"/>
</dbReference>
<keyword evidence="1" id="KW-1133">Transmembrane helix</keyword>
<keyword evidence="3" id="KW-0645">Protease</keyword>
<dbReference type="PANTHER" id="PTHR43592:SF15">
    <property type="entry name" value="CAAX AMINO TERMINAL PROTEASE FAMILY PROTEIN"/>
    <property type="match status" value="1"/>
</dbReference>
<keyword evidence="3" id="KW-0378">Hydrolase</keyword>
<evidence type="ECO:0000313" key="3">
    <source>
        <dbReference type="EMBL" id="OUM48972.1"/>
    </source>
</evidence>
<keyword evidence="3" id="KW-0482">Metalloprotease</keyword>
<organism evidence="3 4">
    <name type="scientific">Bacillus pseudomycoides</name>
    <dbReference type="NCBI Taxonomy" id="64104"/>
    <lineage>
        <taxon>Bacteria</taxon>
        <taxon>Bacillati</taxon>
        <taxon>Bacillota</taxon>
        <taxon>Bacilli</taxon>
        <taxon>Bacillales</taxon>
        <taxon>Bacillaceae</taxon>
        <taxon>Bacillus</taxon>
        <taxon>Bacillus cereus group</taxon>
    </lineage>
</organism>
<comment type="caution">
    <text evidence="3">The sequence shown here is derived from an EMBL/GenBank/DDBJ whole genome shotgun (WGS) entry which is preliminary data.</text>
</comment>
<dbReference type="AlphaFoldDB" id="A0A1Y3MN15"/>
<dbReference type="Proteomes" id="UP000195321">
    <property type="component" value="Unassembled WGS sequence"/>
</dbReference>
<dbReference type="SUPFAM" id="SSF89447">
    <property type="entry name" value="AbrB/MazE/MraZ-like"/>
    <property type="match status" value="1"/>
</dbReference>
<accession>A0A1Y3MN15</accession>
<keyword evidence="1" id="KW-0812">Transmembrane</keyword>
<evidence type="ECO:0000259" key="2">
    <source>
        <dbReference type="Pfam" id="PF02517"/>
    </source>
</evidence>